<evidence type="ECO:0000256" key="3">
    <source>
        <dbReference type="ARBA" id="ARBA00022801"/>
    </source>
</evidence>
<comment type="caution">
    <text evidence="7">The sequence shown here is derived from an EMBL/GenBank/DDBJ whole genome shotgun (WGS) entry which is preliminary data.</text>
</comment>
<sequence>MIQATFNKENGRFVDYEITGHAYFADLGNDIVCAATSSLFVTITNQLLLKADVNVEAEKAYKVVLNSQGIIEDILVNTLLTGLRDIESAHPENIKVKVIG</sequence>
<accession>R2QI13</accession>
<dbReference type="PATRIC" id="fig|1158607.3.peg.1717"/>
<dbReference type="SUPFAM" id="SSF118010">
    <property type="entry name" value="TM1457-like"/>
    <property type="match status" value="1"/>
</dbReference>
<evidence type="ECO:0000256" key="4">
    <source>
        <dbReference type="ARBA" id="ARBA00022807"/>
    </source>
</evidence>
<gene>
    <name evidence="7" type="ORF">UAU_01750</name>
</gene>
<dbReference type="STRING" id="160454.RV10_GL004134"/>
<evidence type="ECO:0000313" key="8">
    <source>
        <dbReference type="Proteomes" id="UP000013782"/>
    </source>
</evidence>
<dbReference type="GO" id="GO:0006508">
    <property type="term" value="P:proteolysis"/>
    <property type="evidence" value="ECO:0007669"/>
    <property type="project" value="UniProtKB-KW"/>
</dbReference>
<dbReference type="CDD" id="cd16332">
    <property type="entry name" value="Prp-like"/>
    <property type="match status" value="1"/>
</dbReference>
<protein>
    <recommendedName>
        <fullName evidence="6">Ribosomal processing cysteine protease Prp</fullName>
    </recommendedName>
</protein>
<name>R2QI13_9ENTE</name>
<dbReference type="HOGENOM" id="CLU_140910_2_2_9"/>
<dbReference type="InterPro" id="IPR036764">
    <property type="entry name" value="Peptidase_Prp_sf"/>
</dbReference>
<dbReference type="Gene3D" id="3.30.70.1490">
    <property type="entry name" value="Cysteine protease Prp"/>
    <property type="match status" value="1"/>
</dbReference>
<reference evidence="7 8" key="1">
    <citation type="submission" date="2013-02" db="EMBL/GenBank/DDBJ databases">
        <title>The Genome Sequence of Enterococcus pallens BAA-351.</title>
        <authorList>
            <consortium name="The Broad Institute Genome Sequencing Platform"/>
            <consortium name="The Broad Institute Genome Sequencing Center for Infectious Disease"/>
            <person name="Earl A.M."/>
            <person name="Gilmore M.S."/>
            <person name="Lebreton F."/>
            <person name="Walker B."/>
            <person name="Young S.K."/>
            <person name="Zeng Q."/>
            <person name="Gargeya S."/>
            <person name="Fitzgerald M."/>
            <person name="Haas B."/>
            <person name="Abouelleil A."/>
            <person name="Alvarado L."/>
            <person name="Arachchi H.M."/>
            <person name="Berlin A.M."/>
            <person name="Chapman S.B."/>
            <person name="Dewar J."/>
            <person name="Goldberg J."/>
            <person name="Griggs A."/>
            <person name="Gujja S."/>
            <person name="Hansen M."/>
            <person name="Howarth C."/>
            <person name="Imamovic A."/>
            <person name="Larimer J."/>
            <person name="McCowan C."/>
            <person name="Murphy C."/>
            <person name="Neiman D."/>
            <person name="Pearson M."/>
            <person name="Priest M."/>
            <person name="Roberts A."/>
            <person name="Saif S."/>
            <person name="Shea T."/>
            <person name="Sisk P."/>
            <person name="Sykes S."/>
            <person name="Wortman J."/>
            <person name="Nusbaum C."/>
            <person name="Birren B."/>
        </authorList>
    </citation>
    <scope>NUCLEOTIDE SEQUENCE [LARGE SCALE GENOMIC DNA]</scope>
    <source>
        <strain evidence="7 8">ATCC BAA-351</strain>
    </source>
</reference>
<dbReference type="EMBL" id="AJAQ01000014">
    <property type="protein sequence ID" value="EOH94828.1"/>
    <property type="molecule type" value="Genomic_DNA"/>
</dbReference>
<dbReference type="RefSeq" id="WP_010756747.1">
    <property type="nucleotide sequence ID" value="NZ_ASWD01000006.1"/>
</dbReference>
<keyword evidence="4" id="KW-0788">Thiol protease</keyword>
<evidence type="ECO:0000256" key="5">
    <source>
        <dbReference type="ARBA" id="ARBA00044503"/>
    </source>
</evidence>
<organism evidence="7 8">
    <name type="scientific">Enterococcus pallens ATCC BAA-351</name>
    <dbReference type="NCBI Taxonomy" id="1158607"/>
    <lineage>
        <taxon>Bacteria</taxon>
        <taxon>Bacillati</taxon>
        <taxon>Bacillota</taxon>
        <taxon>Bacilli</taxon>
        <taxon>Lactobacillales</taxon>
        <taxon>Enterococcaceae</taxon>
        <taxon>Enterococcus</taxon>
    </lineage>
</organism>
<dbReference type="AlphaFoldDB" id="R2QI13"/>
<evidence type="ECO:0000256" key="6">
    <source>
        <dbReference type="ARBA" id="ARBA00044538"/>
    </source>
</evidence>
<comment type="similarity">
    <text evidence="5">Belongs to the Prp family.</text>
</comment>
<dbReference type="Proteomes" id="UP000013782">
    <property type="component" value="Unassembled WGS sequence"/>
</dbReference>
<proteinExistence type="inferred from homology"/>
<keyword evidence="3" id="KW-0378">Hydrolase</keyword>
<keyword evidence="2" id="KW-0645">Protease</keyword>
<evidence type="ECO:0000313" key="7">
    <source>
        <dbReference type="EMBL" id="EOH94828.1"/>
    </source>
</evidence>
<keyword evidence="8" id="KW-1185">Reference proteome</keyword>
<dbReference type="GO" id="GO:0042254">
    <property type="term" value="P:ribosome biogenesis"/>
    <property type="evidence" value="ECO:0007669"/>
    <property type="project" value="UniProtKB-KW"/>
</dbReference>
<evidence type="ECO:0000256" key="2">
    <source>
        <dbReference type="ARBA" id="ARBA00022670"/>
    </source>
</evidence>
<dbReference type="GO" id="GO:0008234">
    <property type="term" value="F:cysteine-type peptidase activity"/>
    <property type="evidence" value="ECO:0007669"/>
    <property type="project" value="UniProtKB-KW"/>
</dbReference>
<keyword evidence="1" id="KW-0690">Ribosome biogenesis</keyword>
<dbReference type="Pfam" id="PF04327">
    <property type="entry name" value="Peptidase_Prp"/>
    <property type="match status" value="1"/>
</dbReference>
<dbReference type="InterPro" id="IPR007422">
    <property type="entry name" value="Peptidase_Prp"/>
</dbReference>
<dbReference type="PANTHER" id="PTHR39178">
    <property type="entry name" value="HYPOTHETICAL RIBOSOME-ASSOCIATED PROTEIN"/>
    <property type="match status" value="1"/>
</dbReference>
<evidence type="ECO:0000256" key="1">
    <source>
        <dbReference type="ARBA" id="ARBA00022517"/>
    </source>
</evidence>
<dbReference type="eggNOG" id="COG2868">
    <property type="taxonomic scope" value="Bacteria"/>
</dbReference>
<dbReference type="PANTHER" id="PTHR39178:SF1">
    <property type="entry name" value="RIBOSOMAL-PROCESSING CYSTEINE PROTEASE PRP"/>
    <property type="match status" value="1"/>
</dbReference>